<keyword evidence="3 6" id="KW-0285">Flavoprotein</keyword>
<keyword evidence="6" id="KW-1278">Translocase</keyword>
<keyword evidence="6" id="KW-0812">Transmembrane</keyword>
<feature type="domain" description="FMN-binding" evidence="7">
    <location>
        <begin position="104"/>
        <end position="196"/>
    </location>
</feature>
<comment type="cofactor">
    <cofactor evidence="6">
        <name>FMN</name>
        <dbReference type="ChEBI" id="CHEBI:58210"/>
    </cofactor>
</comment>
<evidence type="ECO:0000256" key="1">
    <source>
        <dbReference type="ARBA" id="ARBA00022448"/>
    </source>
</evidence>
<evidence type="ECO:0000313" key="8">
    <source>
        <dbReference type="EMBL" id="AVR88197.1"/>
    </source>
</evidence>
<accession>A0A2R4BLJ7</accession>
<dbReference type="GO" id="GO:0010181">
    <property type="term" value="F:FMN binding"/>
    <property type="evidence" value="ECO:0007669"/>
    <property type="project" value="InterPro"/>
</dbReference>
<evidence type="ECO:0000256" key="6">
    <source>
        <dbReference type="HAMAP-Rule" id="MF_00479"/>
    </source>
</evidence>
<dbReference type="Proteomes" id="UP000241885">
    <property type="component" value="Chromosome"/>
</dbReference>
<dbReference type="NCBIfam" id="TIGR01947">
    <property type="entry name" value="rnfG"/>
    <property type="match status" value="1"/>
</dbReference>
<dbReference type="PIRSF" id="PIRSF006091">
    <property type="entry name" value="E_trnsport_RnfG"/>
    <property type="match status" value="1"/>
</dbReference>
<dbReference type="GO" id="GO:0009055">
    <property type="term" value="F:electron transfer activity"/>
    <property type="evidence" value="ECO:0007669"/>
    <property type="project" value="InterPro"/>
</dbReference>
<evidence type="ECO:0000313" key="9">
    <source>
        <dbReference type="Proteomes" id="UP000241885"/>
    </source>
</evidence>
<keyword evidence="6" id="KW-1003">Cell membrane</keyword>
<dbReference type="NCBIfam" id="NF002519">
    <property type="entry name" value="PRK01908.1"/>
    <property type="match status" value="1"/>
</dbReference>
<keyword evidence="6" id="KW-0472">Membrane</keyword>
<evidence type="ECO:0000256" key="2">
    <source>
        <dbReference type="ARBA" id="ARBA00022553"/>
    </source>
</evidence>
<dbReference type="SMART" id="SM00900">
    <property type="entry name" value="FMN_bind"/>
    <property type="match status" value="1"/>
</dbReference>
<evidence type="ECO:0000259" key="7">
    <source>
        <dbReference type="SMART" id="SM00900"/>
    </source>
</evidence>
<dbReference type="KEGG" id="tak:Tharo_1269"/>
<keyword evidence="9" id="KW-1185">Reference proteome</keyword>
<dbReference type="InterPro" id="IPR010209">
    <property type="entry name" value="Ion_transpt_RnfG/RsxG"/>
</dbReference>
<dbReference type="EC" id="7.-.-.-" evidence="6"/>
<dbReference type="RefSeq" id="WP_107220484.1">
    <property type="nucleotide sequence ID" value="NZ_CP028339.1"/>
</dbReference>
<keyword evidence="1 6" id="KW-0813">Transport</keyword>
<keyword evidence="5 6" id="KW-0249">Electron transport</keyword>
<dbReference type="InterPro" id="IPR007329">
    <property type="entry name" value="FMN-bd"/>
</dbReference>
<evidence type="ECO:0000256" key="4">
    <source>
        <dbReference type="ARBA" id="ARBA00022643"/>
    </source>
</evidence>
<dbReference type="PANTHER" id="PTHR36118">
    <property type="entry name" value="ION-TRANSLOCATING OXIDOREDUCTASE COMPLEX SUBUNIT G"/>
    <property type="match status" value="1"/>
</dbReference>
<keyword evidence="2 6" id="KW-0597">Phosphoprotein</keyword>
<gene>
    <name evidence="6" type="primary">rnfG</name>
    <name evidence="8" type="ORF">Tharo_1269</name>
</gene>
<protein>
    <recommendedName>
        <fullName evidence="6">Ion-translocating oxidoreductase complex subunit G</fullName>
        <ecNumber evidence="6">7.-.-.-</ecNumber>
    </recommendedName>
    <alternativeName>
        <fullName evidence="6">Rnf electron transport complex subunit G</fullName>
    </alternativeName>
</protein>
<dbReference type="AlphaFoldDB" id="A0A2R4BLJ7"/>
<comment type="similarity">
    <text evidence="6">Belongs to the RnfG family.</text>
</comment>
<evidence type="ECO:0000256" key="5">
    <source>
        <dbReference type="ARBA" id="ARBA00022982"/>
    </source>
</evidence>
<comment type="subunit">
    <text evidence="6">The complex is composed of six subunits: RnfA, RnfB, RnfC, RnfD, RnfE and RnfG.</text>
</comment>
<name>A0A2R4BLJ7_THAAR</name>
<comment type="subcellular location">
    <subcellularLocation>
        <location evidence="6">Cell inner membrane</location>
        <topology evidence="6">Single-pass membrane protein</topology>
    </subcellularLocation>
</comment>
<comment type="function">
    <text evidence="6">Part of a membrane-bound complex that couples electron transfer with translocation of ions across the membrane.</text>
</comment>
<keyword evidence="4 6" id="KW-0288">FMN</keyword>
<dbReference type="GO" id="GO:0005886">
    <property type="term" value="C:plasma membrane"/>
    <property type="evidence" value="ECO:0007669"/>
    <property type="project" value="UniProtKB-SubCell"/>
</dbReference>
<dbReference type="EMBL" id="CP028339">
    <property type="protein sequence ID" value="AVR88197.1"/>
    <property type="molecule type" value="Genomic_DNA"/>
</dbReference>
<organism evidence="8 9">
    <name type="scientific">Thauera aromatica K172</name>
    <dbReference type="NCBI Taxonomy" id="44139"/>
    <lineage>
        <taxon>Bacteria</taxon>
        <taxon>Pseudomonadati</taxon>
        <taxon>Pseudomonadota</taxon>
        <taxon>Betaproteobacteria</taxon>
        <taxon>Rhodocyclales</taxon>
        <taxon>Zoogloeaceae</taxon>
        <taxon>Thauera</taxon>
    </lineage>
</organism>
<keyword evidence="6" id="KW-0997">Cell inner membrane</keyword>
<sequence>MTTTASPAAPKARRPGPLLGAYALICSALLAYGHSLTRGEIALREAEDLRTSLVQALPPELHDNDLLANTMQLERPDGTSTTIYRALRGTEVTAVAYNWTTEAGYGGPISLIVGISSEGRIIGVRILSHSETPGLGDKIDIRKSNWIRSFEGRWLDPAAPQQWAVRKDGGDFDQFAGATITPRAVVGAVKASLEFFAAHRSRLLATVTAAERAAAEPADGHRKEDKHE</sequence>
<evidence type="ECO:0000256" key="3">
    <source>
        <dbReference type="ARBA" id="ARBA00022630"/>
    </source>
</evidence>
<proteinExistence type="inferred from homology"/>
<dbReference type="GO" id="GO:0022900">
    <property type="term" value="P:electron transport chain"/>
    <property type="evidence" value="ECO:0007669"/>
    <property type="project" value="UniProtKB-UniRule"/>
</dbReference>
<dbReference type="Pfam" id="PF04205">
    <property type="entry name" value="FMN_bind"/>
    <property type="match status" value="1"/>
</dbReference>
<dbReference type="OrthoDB" id="9784165at2"/>
<dbReference type="HAMAP" id="MF_00479">
    <property type="entry name" value="RsxG_RnfG"/>
    <property type="match status" value="1"/>
</dbReference>
<dbReference type="PANTHER" id="PTHR36118:SF1">
    <property type="entry name" value="ION-TRANSLOCATING OXIDOREDUCTASE COMPLEX SUBUNIT G"/>
    <property type="match status" value="1"/>
</dbReference>
<feature type="modified residue" description="FMN phosphoryl threonine" evidence="6">
    <location>
        <position position="179"/>
    </location>
</feature>
<reference evidence="8 9" key="1">
    <citation type="submission" date="2018-03" db="EMBL/GenBank/DDBJ databases">
        <title>Complete genome sequence of Thauera aromatica, a model organism for studying aromatic compound degradation under denitrifying conditions.</title>
        <authorList>
            <person name="Lo H.-Y."/>
            <person name="Goris T."/>
            <person name="Boll M."/>
            <person name="Mueller J.A."/>
        </authorList>
    </citation>
    <scope>NUCLEOTIDE SEQUENCE [LARGE SCALE GENOMIC DNA]</scope>
    <source>
        <strain evidence="8 9">K172</strain>
    </source>
</reference>
<keyword evidence="6" id="KW-1133">Transmembrane helix</keyword>